<protein>
    <submittedName>
        <fullName evidence="2">Uncharacterized protein</fullName>
    </submittedName>
</protein>
<proteinExistence type="predicted"/>
<keyword evidence="3" id="KW-1185">Reference proteome</keyword>
<gene>
    <name evidence="2" type="ORF">GGX14DRAFT_673871</name>
</gene>
<name>A0AAD6UW69_9AGAR</name>
<evidence type="ECO:0000256" key="1">
    <source>
        <dbReference type="SAM" id="MobiDB-lite"/>
    </source>
</evidence>
<organism evidence="2 3">
    <name type="scientific">Mycena pura</name>
    <dbReference type="NCBI Taxonomy" id="153505"/>
    <lineage>
        <taxon>Eukaryota</taxon>
        <taxon>Fungi</taxon>
        <taxon>Dikarya</taxon>
        <taxon>Basidiomycota</taxon>
        <taxon>Agaricomycotina</taxon>
        <taxon>Agaricomycetes</taxon>
        <taxon>Agaricomycetidae</taxon>
        <taxon>Agaricales</taxon>
        <taxon>Marasmiineae</taxon>
        <taxon>Mycenaceae</taxon>
        <taxon>Mycena</taxon>
    </lineage>
</organism>
<feature type="region of interest" description="Disordered" evidence="1">
    <location>
        <begin position="162"/>
        <end position="280"/>
    </location>
</feature>
<comment type="caution">
    <text evidence="2">The sequence shown here is derived from an EMBL/GenBank/DDBJ whole genome shotgun (WGS) entry which is preliminary data.</text>
</comment>
<feature type="compositionally biased region" description="Pro residues" evidence="1">
    <location>
        <begin position="206"/>
        <end position="217"/>
    </location>
</feature>
<accession>A0AAD6UW69</accession>
<dbReference type="AlphaFoldDB" id="A0AAD6UW69"/>
<evidence type="ECO:0000313" key="3">
    <source>
        <dbReference type="Proteomes" id="UP001219525"/>
    </source>
</evidence>
<feature type="compositionally biased region" description="Low complexity" evidence="1">
    <location>
        <begin position="218"/>
        <end position="228"/>
    </location>
</feature>
<dbReference type="Proteomes" id="UP001219525">
    <property type="component" value="Unassembled WGS sequence"/>
</dbReference>
<dbReference type="EMBL" id="JARJCW010000086">
    <property type="protein sequence ID" value="KAJ7196106.1"/>
    <property type="molecule type" value="Genomic_DNA"/>
</dbReference>
<sequence>MAYTLLPSLTLPQCPPRERPVLFAPPAHAPGTRSAHRAYARRAVARSPLCSAVYTSPHSLQPSPPPLTGFLPPAARQLYLAAAARASHFLRLAHAHEAAAHLAALTPLPPSPTLSQEARDEALAVSLALGTSPPPSVTTADTCAERSACLTMDFVVHCLTTHSHGSPPRVPPATAPPAASTRSNALPTSAPPAAWTTPPSTASPSTAPPTSVPPASAPPAVRTTSTPPSTVPPTARPERRASTQPKRRTFTSAPSSGAEAHATHRARGPQFLFYVPPEYK</sequence>
<feature type="compositionally biased region" description="Low complexity" evidence="1">
    <location>
        <begin position="176"/>
        <end position="205"/>
    </location>
</feature>
<reference evidence="2" key="1">
    <citation type="submission" date="2023-03" db="EMBL/GenBank/DDBJ databases">
        <title>Massive genome expansion in bonnet fungi (Mycena s.s.) driven by repeated elements and novel gene families across ecological guilds.</title>
        <authorList>
            <consortium name="Lawrence Berkeley National Laboratory"/>
            <person name="Harder C.B."/>
            <person name="Miyauchi S."/>
            <person name="Viragh M."/>
            <person name="Kuo A."/>
            <person name="Thoen E."/>
            <person name="Andreopoulos B."/>
            <person name="Lu D."/>
            <person name="Skrede I."/>
            <person name="Drula E."/>
            <person name="Henrissat B."/>
            <person name="Morin E."/>
            <person name="Kohler A."/>
            <person name="Barry K."/>
            <person name="LaButti K."/>
            <person name="Morin E."/>
            <person name="Salamov A."/>
            <person name="Lipzen A."/>
            <person name="Mereny Z."/>
            <person name="Hegedus B."/>
            <person name="Baldrian P."/>
            <person name="Stursova M."/>
            <person name="Weitz H."/>
            <person name="Taylor A."/>
            <person name="Grigoriev I.V."/>
            <person name="Nagy L.G."/>
            <person name="Martin F."/>
            <person name="Kauserud H."/>
        </authorList>
    </citation>
    <scope>NUCLEOTIDE SEQUENCE</scope>
    <source>
        <strain evidence="2">9144</strain>
    </source>
</reference>
<evidence type="ECO:0000313" key="2">
    <source>
        <dbReference type="EMBL" id="KAJ7196106.1"/>
    </source>
</evidence>